<dbReference type="GO" id="GO:0003735">
    <property type="term" value="F:structural constituent of ribosome"/>
    <property type="evidence" value="ECO:0007669"/>
    <property type="project" value="InterPro"/>
</dbReference>
<evidence type="ECO:0000256" key="4">
    <source>
        <dbReference type="ARBA" id="ARBA00022980"/>
    </source>
</evidence>
<dbReference type="GO" id="GO:0019843">
    <property type="term" value="F:rRNA binding"/>
    <property type="evidence" value="ECO:0007669"/>
    <property type="project" value="UniProtKB-UniRule"/>
</dbReference>
<dbReference type="GO" id="GO:0006412">
    <property type="term" value="P:translation"/>
    <property type="evidence" value="ECO:0007669"/>
    <property type="project" value="UniProtKB-UniRule"/>
</dbReference>
<evidence type="ECO:0000313" key="9">
    <source>
        <dbReference type="EMBL" id="XCH47638.1"/>
    </source>
</evidence>
<dbReference type="AlphaFoldDB" id="A0AAU8H290"/>
<evidence type="ECO:0000256" key="2">
    <source>
        <dbReference type="ARBA" id="ARBA00022730"/>
    </source>
</evidence>
<keyword evidence="3 8" id="KW-0694">RNA-binding</keyword>
<dbReference type="Gene3D" id="3.30.1490.10">
    <property type="match status" value="1"/>
</dbReference>
<dbReference type="KEGG" id="taut:V4D30_09045"/>
<gene>
    <name evidence="8 9" type="primary">rpsH</name>
    <name evidence="9" type="ORF">V4D30_09045</name>
</gene>
<comment type="similarity">
    <text evidence="1 8">Belongs to the universal ribosomal protein uS8 family.</text>
</comment>
<protein>
    <recommendedName>
        <fullName evidence="6 8">Small ribosomal subunit protein uS8</fullName>
    </recommendedName>
</protein>
<dbReference type="InterPro" id="IPR000630">
    <property type="entry name" value="Ribosomal_uS8"/>
</dbReference>
<dbReference type="NCBIfam" id="NF001109">
    <property type="entry name" value="PRK00136.1"/>
    <property type="match status" value="1"/>
</dbReference>
<dbReference type="FunFam" id="3.30.1370.30:FF:000002">
    <property type="entry name" value="30S ribosomal protein S8"/>
    <property type="match status" value="1"/>
</dbReference>
<dbReference type="PANTHER" id="PTHR11758">
    <property type="entry name" value="40S RIBOSOMAL PROTEIN S15A"/>
    <property type="match status" value="1"/>
</dbReference>
<dbReference type="RefSeq" id="WP_353685166.1">
    <property type="nucleotide sequence ID" value="NZ_CP144373.1"/>
</dbReference>
<dbReference type="GO" id="GO:1990904">
    <property type="term" value="C:ribonucleoprotein complex"/>
    <property type="evidence" value="ECO:0007669"/>
    <property type="project" value="UniProtKB-KW"/>
</dbReference>
<keyword evidence="4 8" id="KW-0689">Ribosomal protein</keyword>
<evidence type="ECO:0000256" key="7">
    <source>
        <dbReference type="ARBA" id="ARBA00046740"/>
    </source>
</evidence>
<keyword evidence="5 8" id="KW-0687">Ribonucleoprotein</keyword>
<evidence type="ECO:0000256" key="3">
    <source>
        <dbReference type="ARBA" id="ARBA00022884"/>
    </source>
</evidence>
<comment type="function">
    <text evidence="8">One of the primary rRNA binding proteins, it binds directly to 16S rRNA central domain where it helps coordinate assembly of the platform of the 30S subunit.</text>
</comment>
<reference evidence="9" key="1">
    <citation type="submission" date="2024-01" db="EMBL/GenBank/DDBJ databases">
        <title>The first autotrophic representatives of the genus Thermodesulfovibrio.</title>
        <authorList>
            <person name="Maltseva A.I."/>
            <person name="Elcheninov A.G."/>
            <person name="Kublanov I.V."/>
            <person name="Lebedinsky A.V."/>
            <person name="Frolov E.N."/>
        </authorList>
    </citation>
    <scope>NUCLEOTIDE SEQUENCE</scope>
    <source>
        <strain evidence="9">3907-1M</strain>
    </source>
</reference>
<dbReference type="FunFam" id="3.30.1490.10:FF:000001">
    <property type="entry name" value="30S ribosomal protein S8"/>
    <property type="match status" value="1"/>
</dbReference>
<dbReference type="InterPro" id="IPR035987">
    <property type="entry name" value="Ribosomal_uS8_sf"/>
</dbReference>
<name>A0AAU8H290_9BACT</name>
<dbReference type="GO" id="GO:0005737">
    <property type="term" value="C:cytoplasm"/>
    <property type="evidence" value="ECO:0007669"/>
    <property type="project" value="UniProtKB-ARBA"/>
</dbReference>
<keyword evidence="2 8" id="KW-0699">rRNA-binding</keyword>
<dbReference type="EMBL" id="CP144373">
    <property type="protein sequence ID" value="XCH47638.1"/>
    <property type="molecule type" value="Genomic_DNA"/>
</dbReference>
<dbReference type="Gene3D" id="3.30.1370.30">
    <property type="match status" value="1"/>
</dbReference>
<dbReference type="SUPFAM" id="SSF56047">
    <property type="entry name" value="Ribosomal protein S8"/>
    <property type="match status" value="1"/>
</dbReference>
<evidence type="ECO:0000256" key="8">
    <source>
        <dbReference type="HAMAP-Rule" id="MF_01302"/>
    </source>
</evidence>
<sequence>MMMTDPIADMLTRIRNAIKVKADKVDIPASRMKIEISKILKEEGFIKSYKIIKDKKQGIIRINLKYTPEGDSVISNLRRISKPGRRVYVSKDEVPRVMGGLGIAILTTSQGVMTDKECRHRGVGGEVICYVW</sequence>
<organism evidence="9">
    <name type="scientific">Thermodesulfovibrio autotrophicus</name>
    <dbReference type="NCBI Taxonomy" id="3118333"/>
    <lineage>
        <taxon>Bacteria</taxon>
        <taxon>Pseudomonadati</taxon>
        <taxon>Nitrospirota</taxon>
        <taxon>Thermodesulfovibrionia</taxon>
        <taxon>Thermodesulfovibrionales</taxon>
        <taxon>Thermodesulfovibrionaceae</taxon>
        <taxon>Thermodesulfovibrio</taxon>
    </lineage>
</organism>
<accession>A0AAU8H290</accession>
<comment type="subunit">
    <text evidence="7 8">Part of the 30S ribosomal subunit. Contacts proteins S5 and S12.</text>
</comment>
<proteinExistence type="inferred from homology"/>
<dbReference type="GO" id="GO:0005840">
    <property type="term" value="C:ribosome"/>
    <property type="evidence" value="ECO:0007669"/>
    <property type="project" value="UniProtKB-KW"/>
</dbReference>
<dbReference type="Pfam" id="PF00410">
    <property type="entry name" value="Ribosomal_S8"/>
    <property type="match status" value="1"/>
</dbReference>
<evidence type="ECO:0000256" key="5">
    <source>
        <dbReference type="ARBA" id="ARBA00023274"/>
    </source>
</evidence>
<evidence type="ECO:0000256" key="6">
    <source>
        <dbReference type="ARBA" id="ARBA00035258"/>
    </source>
</evidence>
<evidence type="ECO:0000256" key="1">
    <source>
        <dbReference type="ARBA" id="ARBA00006471"/>
    </source>
</evidence>
<dbReference type="HAMAP" id="MF_01302_B">
    <property type="entry name" value="Ribosomal_uS8_B"/>
    <property type="match status" value="1"/>
</dbReference>